<reference evidence="2 3" key="1">
    <citation type="journal article" date="2018" name="Front. Plant Sci.">
        <title>Red Clover (Trifolium pratense) and Zigzag Clover (T. medium) - A Picture of Genomic Similarities and Differences.</title>
        <authorList>
            <person name="Dluhosova J."/>
            <person name="Istvanek J."/>
            <person name="Nedelnik J."/>
            <person name="Repkova J."/>
        </authorList>
    </citation>
    <scope>NUCLEOTIDE SEQUENCE [LARGE SCALE GENOMIC DNA]</scope>
    <source>
        <strain evidence="3">cv. 10/8</strain>
        <tissue evidence="2">Leaf</tissue>
    </source>
</reference>
<feature type="region of interest" description="Disordered" evidence="1">
    <location>
        <begin position="1"/>
        <end position="51"/>
    </location>
</feature>
<name>A0A392U1Y5_9FABA</name>
<sequence>MRPPPVCRPAVGASGPQGQVSLAHPSWRNSPGGRHVVQFPPCGGQNPLQTT</sequence>
<organism evidence="2 3">
    <name type="scientific">Trifolium medium</name>
    <dbReference type="NCBI Taxonomy" id="97028"/>
    <lineage>
        <taxon>Eukaryota</taxon>
        <taxon>Viridiplantae</taxon>
        <taxon>Streptophyta</taxon>
        <taxon>Embryophyta</taxon>
        <taxon>Tracheophyta</taxon>
        <taxon>Spermatophyta</taxon>
        <taxon>Magnoliopsida</taxon>
        <taxon>eudicotyledons</taxon>
        <taxon>Gunneridae</taxon>
        <taxon>Pentapetalae</taxon>
        <taxon>rosids</taxon>
        <taxon>fabids</taxon>
        <taxon>Fabales</taxon>
        <taxon>Fabaceae</taxon>
        <taxon>Papilionoideae</taxon>
        <taxon>50 kb inversion clade</taxon>
        <taxon>NPAAA clade</taxon>
        <taxon>Hologalegina</taxon>
        <taxon>IRL clade</taxon>
        <taxon>Trifolieae</taxon>
        <taxon>Trifolium</taxon>
    </lineage>
</organism>
<accession>A0A392U1Y5</accession>
<protein>
    <submittedName>
        <fullName evidence="2">Uncharacterized protein</fullName>
    </submittedName>
</protein>
<evidence type="ECO:0000256" key="1">
    <source>
        <dbReference type="SAM" id="MobiDB-lite"/>
    </source>
</evidence>
<dbReference type="EMBL" id="LXQA010694821">
    <property type="protein sequence ID" value="MCI66406.1"/>
    <property type="molecule type" value="Genomic_DNA"/>
</dbReference>
<proteinExistence type="predicted"/>
<evidence type="ECO:0000313" key="3">
    <source>
        <dbReference type="Proteomes" id="UP000265520"/>
    </source>
</evidence>
<dbReference type="Proteomes" id="UP000265520">
    <property type="component" value="Unassembled WGS sequence"/>
</dbReference>
<comment type="caution">
    <text evidence="2">The sequence shown here is derived from an EMBL/GenBank/DDBJ whole genome shotgun (WGS) entry which is preliminary data.</text>
</comment>
<keyword evidence="3" id="KW-1185">Reference proteome</keyword>
<evidence type="ECO:0000313" key="2">
    <source>
        <dbReference type="EMBL" id="MCI66406.1"/>
    </source>
</evidence>
<dbReference type="AlphaFoldDB" id="A0A392U1Y5"/>